<dbReference type="GO" id="GO:0004386">
    <property type="term" value="F:helicase activity"/>
    <property type="evidence" value="ECO:0007669"/>
    <property type="project" value="UniProtKB-KW"/>
</dbReference>
<dbReference type="EMBL" id="VIFY01000184">
    <property type="protein sequence ID" value="TQB68873.1"/>
    <property type="molecule type" value="Genomic_DNA"/>
</dbReference>
<sequence length="1692" mass="190231">MPSADDPLDWTVDQVVEFLCHSQKTPWSQSTTPPPRPDPATFEDALRSNMITGETLLNDIDKQTLREDLGLKKIGYWSTILMAIRYLRSISRKYQRQLQNPSLVEQSPSIFVPEEPRVDSSVAVNGGATQPSGLSTSSPPGNSVESAVPDPHLRACEHYVVDQQGRKRRKLNLEDATPQAPITDLVPKPDVISPARDKTWYIGPNKISPAELFYPLALNDDDEEDTFVMCSPNFPTGQRLFVREQLHHFYFQRPISLGSNDGISKWAVIPYNHTSVENNRQNYFTLYSLKDGKVTVRQENVDKWPQLSTKVTTQDDSTALKFSDPFSYLIQKYPVQEGNEEAYPLYGDSGSEGVYDEETWLEIENEQQEPHQGKQERLSAAEVDLIIAKCVNDMEETWHQDHQPKEERKARRLWLTARRFNSTNQQIKVISRDIFLLERRLRKIQGAIRESDYATVSELQMQCQSMQQTVFNIQVQKWRISILEQAVCPPRVVDIPKRLPAPKPKPNLEDGESLYSESDGDSGSLDDFIDDDTVINGDIYNGQVLPGSPPREAHNLQAEETSDILPQSHISPSSSDSDAILTPSATRRKSRKQSTVLRQEDRKAWHATVPIEPGSPMHEDAISPEPNNLADIECIDLTGDSPPEVDDLRIETPPLNPSLPKMLNSAQKKVKIERGPSTSPPPDLGLSVFVEISNRKTTDDGRLRDTKTADIDFAGISRMDWESLEERRDRRRILAKLVKGLPRAEQENMTKRIPHYISGLLRKHVLSALKAFSNHHDKIRGVDDEDQELVKRTASLYVSWVNCKHYEQEGLPKKDVTEAKKDQRSFTPFHKALTHCLVEFEKWTRSKGSGTQAEQASSGDELSALSSIPHKKRKREVKESQEVKRTHETAQLRVAIQDRQKRRLERKLESMGLNNNDPTHQAVSFGNPIIYLDPHIGRRIKPHQLNGVQFMWRELIEDEKRHGCVLAHTMGLGKTMQVWTRISLLVTISAAATSPDQNVAQQVPSCFHRSQTLILCPSSLIENWYEEFLMWSPKENHLGPLRKITSSSAVADRLQELFSWDEEGGILIMSYDIFRIWILNKETKSRGKPLQDACHERVRQCLLVGPNIIVADEAHKMKNRASGIATATSEFRSKSRIALTGSPLANNLGDYYSMVDWISPGYLGNSVEFRANYIEPIEEGLYADSSHRERRKSLVKLQVLKEILSPKVNRADISVLAGSLPPKVEFVITVSLTDLQNKAYNSEKLLSHANDAAKLSRKSEDFDNDVVPGDEPIVQAGLPETVVTNQEELFSAVPDMKALDLSYRAQILDRIVTESINAGDKVLVFSHSLPTLDYIDRQAATKRFSTIGSEQVYLISTRAGGLGLNIPGANRVVIFDFSFSPVWEEQAVGRAYRLGQQKPVFVYRFLAGGTFEEVIYNKAIFKTQLAFRVVDKKNPVRWASRSLGEYLFPVKEVERQNISEYVGKDPQVLDKIIADDHEGVIRKIALTETFQKEDNDKLTEEEKQGVQKEIEDEQLKRTDPVAYEKLMRERQQEEAMRIGATMSNLGTSYHYAAYGSYATQPHPQYSSTQYMPSMARNYLHQAPAYVPASTHSPGPLPSASNASGVQSPSTRATTVPGTRPSTELARSQDQSPSSAPAVAPLANPTSEKPAPVDVSSGVLNDAPVSKTGNSTSAKDASAEARDIPASRPCTQQ</sequence>
<dbReference type="Gene3D" id="3.40.50.300">
    <property type="entry name" value="P-loop containing nucleotide triphosphate hydrolases"/>
    <property type="match status" value="2"/>
</dbReference>
<dbReference type="InterPro" id="IPR027417">
    <property type="entry name" value="P-loop_NTPase"/>
</dbReference>
<evidence type="ECO:0000259" key="11">
    <source>
        <dbReference type="PROSITE" id="PS51194"/>
    </source>
</evidence>
<evidence type="ECO:0008006" key="14">
    <source>
        <dbReference type="Google" id="ProtNLM"/>
    </source>
</evidence>
<keyword evidence="6" id="KW-0067">ATP-binding</keyword>
<feature type="compositionally biased region" description="Low complexity" evidence="9">
    <location>
        <begin position="568"/>
        <end position="577"/>
    </location>
</feature>
<dbReference type="CDD" id="cd18793">
    <property type="entry name" value="SF2_C_SNF"/>
    <property type="match status" value="1"/>
</dbReference>
<evidence type="ECO:0000313" key="12">
    <source>
        <dbReference type="EMBL" id="TQB68873.1"/>
    </source>
</evidence>
<evidence type="ECO:0000256" key="4">
    <source>
        <dbReference type="ARBA" id="ARBA00022801"/>
    </source>
</evidence>
<evidence type="ECO:0000256" key="2">
    <source>
        <dbReference type="ARBA" id="ARBA00007025"/>
    </source>
</evidence>
<dbReference type="InterPro" id="IPR000330">
    <property type="entry name" value="SNF2_N"/>
</dbReference>
<comment type="subcellular location">
    <subcellularLocation>
        <location evidence="1">Nucleus</location>
    </subcellularLocation>
</comment>
<dbReference type="Gene3D" id="3.40.50.10810">
    <property type="entry name" value="Tandem AAA-ATPase domain"/>
    <property type="match status" value="1"/>
</dbReference>
<feature type="region of interest" description="Disordered" evidence="9">
    <location>
        <begin position="1585"/>
        <end position="1692"/>
    </location>
</feature>
<dbReference type="SMART" id="SM00487">
    <property type="entry name" value="DEXDc"/>
    <property type="match status" value="1"/>
</dbReference>
<dbReference type="GO" id="GO:0005634">
    <property type="term" value="C:nucleus"/>
    <property type="evidence" value="ECO:0007669"/>
    <property type="project" value="UniProtKB-SubCell"/>
</dbReference>
<feature type="region of interest" description="Disordered" evidence="9">
    <location>
        <begin position="848"/>
        <end position="884"/>
    </location>
</feature>
<evidence type="ECO:0000256" key="1">
    <source>
        <dbReference type="ARBA" id="ARBA00004123"/>
    </source>
</evidence>
<dbReference type="InterPro" id="IPR013761">
    <property type="entry name" value="SAM/pointed_sf"/>
</dbReference>
<keyword evidence="5" id="KW-0347">Helicase</keyword>
<keyword evidence="3" id="KW-0547">Nucleotide-binding</keyword>
<dbReference type="InterPro" id="IPR014001">
    <property type="entry name" value="Helicase_ATP-bd"/>
</dbReference>
<dbReference type="GO" id="GO:0005524">
    <property type="term" value="F:ATP binding"/>
    <property type="evidence" value="ECO:0007669"/>
    <property type="project" value="UniProtKB-KW"/>
</dbReference>
<dbReference type="Pfam" id="PF24580">
    <property type="entry name" value="DUF7607"/>
    <property type="match status" value="1"/>
</dbReference>
<evidence type="ECO:0000259" key="10">
    <source>
        <dbReference type="PROSITE" id="PS51192"/>
    </source>
</evidence>
<comment type="caution">
    <text evidence="12">The sequence shown here is derived from an EMBL/GenBank/DDBJ whole genome shotgun (WGS) entry which is preliminary data.</text>
</comment>
<gene>
    <name evidence="12" type="ORF">MPDQ_002646</name>
</gene>
<keyword evidence="8" id="KW-0539">Nucleus</keyword>
<keyword evidence="13" id="KW-1185">Reference proteome</keyword>
<feature type="compositionally biased region" description="Polar residues" evidence="9">
    <location>
        <begin position="1598"/>
        <end position="1625"/>
    </location>
</feature>
<reference evidence="12 13" key="1">
    <citation type="submission" date="2019-06" db="EMBL/GenBank/DDBJ databases">
        <title>Wine fermentation using esterase from Monascus purpureus.</title>
        <authorList>
            <person name="Geng C."/>
            <person name="Zhang Y."/>
        </authorList>
    </citation>
    <scope>NUCLEOTIDE SEQUENCE [LARGE SCALE GENOMIC DNA]</scope>
    <source>
        <strain evidence="12">HQ1</strain>
    </source>
</reference>
<feature type="compositionally biased region" description="Low complexity" evidence="9">
    <location>
        <begin position="513"/>
        <end position="526"/>
    </location>
</feature>
<dbReference type="PANTHER" id="PTHR45797:SF1">
    <property type="entry name" value="HELICASE ARIP4"/>
    <property type="match status" value="1"/>
</dbReference>
<dbReference type="PROSITE" id="PS51192">
    <property type="entry name" value="HELICASE_ATP_BIND_1"/>
    <property type="match status" value="1"/>
</dbReference>
<evidence type="ECO:0000256" key="9">
    <source>
        <dbReference type="SAM" id="MobiDB-lite"/>
    </source>
</evidence>
<dbReference type="InterPro" id="IPR001650">
    <property type="entry name" value="Helicase_C-like"/>
</dbReference>
<dbReference type="InterPro" id="IPR038718">
    <property type="entry name" value="SNF2-like_sf"/>
</dbReference>
<dbReference type="SUPFAM" id="SSF47769">
    <property type="entry name" value="SAM/Pointed domain"/>
    <property type="match status" value="1"/>
</dbReference>
<organism evidence="12 13">
    <name type="scientific">Monascus purpureus</name>
    <name type="common">Red mold</name>
    <name type="synonym">Monascus anka</name>
    <dbReference type="NCBI Taxonomy" id="5098"/>
    <lineage>
        <taxon>Eukaryota</taxon>
        <taxon>Fungi</taxon>
        <taxon>Dikarya</taxon>
        <taxon>Ascomycota</taxon>
        <taxon>Pezizomycotina</taxon>
        <taxon>Eurotiomycetes</taxon>
        <taxon>Eurotiomycetidae</taxon>
        <taxon>Eurotiales</taxon>
        <taxon>Aspergillaceae</taxon>
        <taxon>Monascus</taxon>
    </lineage>
</organism>
<keyword evidence="7" id="KW-0238">DNA-binding</keyword>
<feature type="compositionally biased region" description="Polar residues" evidence="9">
    <location>
        <begin position="848"/>
        <end position="866"/>
    </location>
</feature>
<dbReference type="InterPro" id="IPR049730">
    <property type="entry name" value="SNF2/RAD54-like_C"/>
</dbReference>
<evidence type="ECO:0000256" key="5">
    <source>
        <dbReference type="ARBA" id="ARBA00022806"/>
    </source>
</evidence>
<feature type="region of interest" description="Disordered" evidence="9">
    <location>
        <begin position="121"/>
        <end position="149"/>
    </location>
</feature>
<evidence type="ECO:0000256" key="6">
    <source>
        <dbReference type="ARBA" id="ARBA00022840"/>
    </source>
</evidence>
<keyword evidence="4" id="KW-0378">Hydrolase</keyword>
<dbReference type="Gene3D" id="1.10.150.50">
    <property type="entry name" value="Transcription Factor, Ets-1"/>
    <property type="match status" value="1"/>
</dbReference>
<feature type="domain" description="Helicase ATP-binding" evidence="10">
    <location>
        <begin position="955"/>
        <end position="1161"/>
    </location>
</feature>
<feature type="region of interest" description="Disordered" evidence="9">
    <location>
        <begin position="563"/>
        <end position="618"/>
    </location>
</feature>
<evidence type="ECO:0000256" key="8">
    <source>
        <dbReference type="ARBA" id="ARBA00023242"/>
    </source>
</evidence>
<dbReference type="PANTHER" id="PTHR45797">
    <property type="entry name" value="RAD54-LIKE"/>
    <property type="match status" value="1"/>
</dbReference>
<dbReference type="Pfam" id="PF00176">
    <property type="entry name" value="SNF2-rel_dom"/>
    <property type="match status" value="1"/>
</dbReference>
<accession>A0A507QM25</accession>
<dbReference type="Pfam" id="PF00271">
    <property type="entry name" value="Helicase_C"/>
    <property type="match status" value="1"/>
</dbReference>
<feature type="compositionally biased region" description="Polar residues" evidence="9">
    <location>
        <begin position="127"/>
        <end position="145"/>
    </location>
</feature>
<dbReference type="PROSITE" id="PS51194">
    <property type="entry name" value="HELICASE_CTER"/>
    <property type="match status" value="1"/>
</dbReference>
<comment type="similarity">
    <text evidence="2">Belongs to the SNF2/RAD54 helicase family.</text>
</comment>
<feature type="region of interest" description="Disordered" evidence="9">
    <location>
        <begin position="494"/>
        <end position="531"/>
    </location>
</feature>
<feature type="domain" description="Helicase C-terminal" evidence="11">
    <location>
        <begin position="1285"/>
        <end position="1437"/>
    </location>
</feature>
<dbReference type="GO" id="GO:0003677">
    <property type="term" value="F:DNA binding"/>
    <property type="evidence" value="ECO:0007669"/>
    <property type="project" value="UniProtKB-KW"/>
</dbReference>
<dbReference type="SMART" id="SM00490">
    <property type="entry name" value="HELICc"/>
    <property type="match status" value="1"/>
</dbReference>
<protein>
    <recommendedName>
        <fullName evidence="14">SNF2 family helicase/ATPase</fullName>
    </recommendedName>
</protein>
<evidence type="ECO:0000313" key="13">
    <source>
        <dbReference type="Proteomes" id="UP000319663"/>
    </source>
</evidence>
<evidence type="ECO:0000256" key="7">
    <source>
        <dbReference type="ARBA" id="ARBA00023125"/>
    </source>
</evidence>
<dbReference type="Proteomes" id="UP000319663">
    <property type="component" value="Unassembled WGS sequence"/>
</dbReference>
<dbReference type="GO" id="GO:0016887">
    <property type="term" value="F:ATP hydrolysis activity"/>
    <property type="evidence" value="ECO:0007669"/>
    <property type="project" value="InterPro"/>
</dbReference>
<dbReference type="InterPro" id="IPR044574">
    <property type="entry name" value="ARIP4-like"/>
</dbReference>
<dbReference type="SUPFAM" id="SSF52540">
    <property type="entry name" value="P-loop containing nucleoside triphosphate hydrolases"/>
    <property type="match status" value="2"/>
</dbReference>
<name>A0A507QM25_MONPU</name>
<proteinExistence type="inferred from homology"/>
<evidence type="ECO:0000256" key="3">
    <source>
        <dbReference type="ARBA" id="ARBA00022741"/>
    </source>
</evidence>
<dbReference type="InterPro" id="IPR056026">
    <property type="entry name" value="DUF7607"/>
</dbReference>
<dbReference type="CDD" id="cd18007">
    <property type="entry name" value="DEXHc_ATRX-like"/>
    <property type="match status" value="1"/>
</dbReference>
<feature type="compositionally biased region" description="Low complexity" evidence="9">
    <location>
        <begin position="1627"/>
        <end position="1644"/>
    </location>
</feature>
<dbReference type="STRING" id="5098.A0A507QM25"/>